<sequence>MGLLDYGPSLFSTFFRINAYVFLRVAPHRMGVAILPSLFVLYLTSLFFTGESVPAEARRKSKQQEEKRRLAAALNTEEHKPLVENGRAQNGAVTTPAAQAIEETDSSCHYPFLTLLWTLPTRSRSIRTANIVINTVLLAFAADLLLNPFWDPASEVVFARVGAVYHDAAKIVVRYPPGNPLALKTISDIMVNVRPNDTETASEVESTLINVTAPLTGEEQPTYYQVRVMWRQYSSSSSDAYAGSWKSGPIITLDKENDWVGSAKLSGLWPKTEYEYHLADTVSSSALLYPSASSPTKSRTHSTNPLRFRTFPDPHLSHLSGGDHYRFVVSSCMTTNFPYRPLGGTRVPGFDLLADWLGYHDKPASKPVEDAWEEASSVISQALTAVQEGSTLAGEGASSVLSSAAASSTPLAASNESPAEAEPSTDFMLFLGDFIYADVPVYAGGNTEAFRKLYRRNYKSNSVRRVYERLPIFHTYDDHEFINNFAGLGTEAEPFPNASDAYTIYNGQGNYDSAPSAPLEQGIPPTGHKENYYDFRHGDSAFFVLDTRRYRSEVPKLKANGQVVRPTHDADFDSDSEYEETADDPSRTMLGPAQLASFLTWLTHVNSTATFKFVVSSVPLTSLWTYEGQIDTWAAYKREKDIVLAALESVKNVVVLTGDRHEFAVIEYLREGGIDTASKGEGEVMNIGKTLVEVSTSPMSMFYVPFIRTLKMASEETVKRLVRKEVVKEVPYEVDVVVPVSAEAEPLVDLEGAPIGEGQAAFTVEKKAEVKQVVEVEVSEEDVPRERVLKYLPLGNHKWSAFTVDTRDPKKPKLKLEVHIDGHKAHEMEMIGSPVPISRSRALGDYVKGGFKSIVDQFINPSRWF</sequence>
<dbReference type="OrthoDB" id="2100241at2759"/>
<dbReference type="STRING" id="1884261.A0A5C3Q9I8"/>
<evidence type="ECO:0000256" key="2">
    <source>
        <dbReference type="SAM" id="Phobius"/>
    </source>
</evidence>
<reference evidence="4 5" key="1">
    <citation type="journal article" date="2019" name="Nat. Ecol. Evol.">
        <title>Megaphylogeny resolves global patterns of mushroom evolution.</title>
        <authorList>
            <person name="Varga T."/>
            <person name="Krizsan K."/>
            <person name="Foldi C."/>
            <person name="Dima B."/>
            <person name="Sanchez-Garcia M."/>
            <person name="Sanchez-Ramirez S."/>
            <person name="Szollosi G.J."/>
            <person name="Szarkandi J.G."/>
            <person name="Papp V."/>
            <person name="Albert L."/>
            <person name="Andreopoulos W."/>
            <person name="Angelini C."/>
            <person name="Antonin V."/>
            <person name="Barry K.W."/>
            <person name="Bougher N.L."/>
            <person name="Buchanan P."/>
            <person name="Buyck B."/>
            <person name="Bense V."/>
            <person name="Catcheside P."/>
            <person name="Chovatia M."/>
            <person name="Cooper J."/>
            <person name="Damon W."/>
            <person name="Desjardin D."/>
            <person name="Finy P."/>
            <person name="Geml J."/>
            <person name="Haridas S."/>
            <person name="Hughes K."/>
            <person name="Justo A."/>
            <person name="Karasinski D."/>
            <person name="Kautmanova I."/>
            <person name="Kiss B."/>
            <person name="Kocsube S."/>
            <person name="Kotiranta H."/>
            <person name="LaButti K.M."/>
            <person name="Lechner B.E."/>
            <person name="Liimatainen K."/>
            <person name="Lipzen A."/>
            <person name="Lukacs Z."/>
            <person name="Mihaltcheva S."/>
            <person name="Morgado L.N."/>
            <person name="Niskanen T."/>
            <person name="Noordeloos M.E."/>
            <person name="Ohm R.A."/>
            <person name="Ortiz-Santana B."/>
            <person name="Ovrebo C."/>
            <person name="Racz N."/>
            <person name="Riley R."/>
            <person name="Savchenko A."/>
            <person name="Shiryaev A."/>
            <person name="Soop K."/>
            <person name="Spirin V."/>
            <person name="Szebenyi C."/>
            <person name="Tomsovsky M."/>
            <person name="Tulloss R.E."/>
            <person name="Uehling J."/>
            <person name="Grigoriev I.V."/>
            <person name="Vagvolgyi C."/>
            <person name="Papp T."/>
            <person name="Martin F.M."/>
            <person name="Miettinen O."/>
            <person name="Hibbett D.S."/>
            <person name="Nagy L.G."/>
        </authorList>
    </citation>
    <scope>NUCLEOTIDE SEQUENCE [LARGE SCALE GENOMIC DNA]</scope>
    <source>
        <strain evidence="4 5">CBS 309.79</strain>
    </source>
</reference>
<dbReference type="Pfam" id="PF09423">
    <property type="entry name" value="PhoD"/>
    <property type="match status" value="1"/>
</dbReference>
<feature type="transmembrane region" description="Helical" evidence="2">
    <location>
        <begin position="30"/>
        <end position="50"/>
    </location>
</feature>
<evidence type="ECO:0000313" key="5">
    <source>
        <dbReference type="Proteomes" id="UP000305067"/>
    </source>
</evidence>
<protein>
    <submittedName>
        <fullName evidence="4">PhoD-like phosphatase-domain-containing protein</fullName>
    </submittedName>
</protein>
<organism evidence="4 5">
    <name type="scientific">Pterulicium gracile</name>
    <dbReference type="NCBI Taxonomy" id="1884261"/>
    <lineage>
        <taxon>Eukaryota</taxon>
        <taxon>Fungi</taxon>
        <taxon>Dikarya</taxon>
        <taxon>Basidiomycota</taxon>
        <taxon>Agaricomycotina</taxon>
        <taxon>Agaricomycetes</taxon>
        <taxon>Agaricomycetidae</taxon>
        <taxon>Agaricales</taxon>
        <taxon>Pleurotineae</taxon>
        <taxon>Pterulaceae</taxon>
        <taxon>Pterulicium</taxon>
    </lineage>
</organism>
<dbReference type="PANTHER" id="PTHR43606:SF2">
    <property type="entry name" value="ALKALINE PHOSPHATASE FAMILY PROTEIN (AFU_ORTHOLOGUE AFUA_5G03860)"/>
    <property type="match status" value="1"/>
</dbReference>
<dbReference type="Gene3D" id="3.60.21.70">
    <property type="entry name" value="PhoD-like phosphatase"/>
    <property type="match status" value="1"/>
</dbReference>
<evidence type="ECO:0000256" key="1">
    <source>
        <dbReference type="SAM" id="MobiDB-lite"/>
    </source>
</evidence>
<dbReference type="CDD" id="cd07389">
    <property type="entry name" value="MPP_PhoD"/>
    <property type="match status" value="1"/>
</dbReference>
<feature type="domain" description="PhoD-like phosphatase metallophosphatase" evidence="3">
    <location>
        <begin position="422"/>
        <end position="703"/>
    </location>
</feature>
<name>A0A5C3Q9I8_9AGAR</name>
<feature type="compositionally biased region" description="Acidic residues" evidence="1">
    <location>
        <begin position="572"/>
        <end position="583"/>
    </location>
</feature>
<keyword evidence="2" id="KW-0472">Membrane</keyword>
<feature type="transmembrane region" description="Helical" evidence="2">
    <location>
        <begin position="131"/>
        <end position="150"/>
    </location>
</feature>
<dbReference type="EMBL" id="ML178845">
    <property type="protein sequence ID" value="TFK97729.1"/>
    <property type="molecule type" value="Genomic_DNA"/>
</dbReference>
<dbReference type="Proteomes" id="UP000305067">
    <property type="component" value="Unassembled WGS sequence"/>
</dbReference>
<dbReference type="SUPFAM" id="SSF56300">
    <property type="entry name" value="Metallo-dependent phosphatases"/>
    <property type="match status" value="1"/>
</dbReference>
<keyword evidence="5" id="KW-1185">Reference proteome</keyword>
<dbReference type="PANTHER" id="PTHR43606">
    <property type="entry name" value="PHOSPHATASE, PUTATIVE (AFU_ORTHOLOGUE AFUA_6G08710)-RELATED"/>
    <property type="match status" value="1"/>
</dbReference>
<dbReference type="InterPro" id="IPR018946">
    <property type="entry name" value="PhoD-like_MPP"/>
</dbReference>
<dbReference type="AlphaFoldDB" id="A0A5C3Q9I8"/>
<keyword evidence="2" id="KW-0812">Transmembrane</keyword>
<dbReference type="InterPro" id="IPR052900">
    <property type="entry name" value="Phospholipid_Metab_Enz"/>
</dbReference>
<feature type="region of interest" description="Disordered" evidence="1">
    <location>
        <begin position="565"/>
        <end position="586"/>
    </location>
</feature>
<proteinExistence type="predicted"/>
<accession>A0A5C3Q9I8</accession>
<evidence type="ECO:0000313" key="4">
    <source>
        <dbReference type="EMBL" id="TFK97729.1"/>
    </source>
</evidence>
<evidence type="ECO:0000259" key="3">
    <source>
        <dbReference type="Pfam" id="PF09423"/>
    </source>
</evidence>
<keyword evidence="2" id="KW-1133">Transmembrane helix</keyword>
<dbReference type="InterPro" id="IPR029052">
    <property type="entry name" value="Metallo-depent_PP-like"/>
</dbReference>
<gene>
    <name evidence="4" type="ORF">BDV98DRAFT_607417</name>
</gene>
<dbReference type="InterPro" id="IPR038607">
    <property type="entry name" value="PhoD-like_sf"/>
</dbReference>